<evidence type="ECO:0000313" key="2">
    <source>
        <dbReference type="EMBL" id="CAG5080477.1"/>
    </source>
</evidence>
<evidence type="ECO:0000313" key="3">
    <source>
        <dbReference type="Proteomes" id="UP001158576"/>
    </source>
</evidence>
<organism evidence="2 3">
    <name type="scientific">Oikopleura dioica</name>
    <name type="common">Tunicate</name>
    <dbReference type="NCBI Taxonomy" id="34765"/>
    <lineage>
        <taxon>Eukaryota</taxon>
        <taxon>Metazoa</taxon>
        <taxon>Chordata</taxon>
        <taxon>Tunicata</taxon>
        <taxon>Appendicularia</taxon>
        <taxon>Copelata</taxon>
        <taxon>Oikopleuridae</taxon>
        <taxon>Oikopleura</taxon>
    </lineage>
</organism>
<protein>
    <submittedName>
        <fullName evidence="2">Oidioi.mRNA.OKI2018_I69.PAR.g9607.t1.cds</fullName>
    </submittedName>
</protein>
<proteinExistence type="predicted"/>
<reference evidence="2 3" key="1">
    <citation type="submission" date="2021-04" db="EMBL/GenBank/DDBJ databases">
        <authorList>
            <person name="Bliznina A."/>
        </authorList>
    </citation>
    <scope>NUCLEOTIDE SEQUENCE [LARGE SCALE GENOMIC DNA]</scope>
</reference>
<feature type="compositionally biased region" description="Polar residues" evidence="1">
    <location>
        <begin position="121"/>
        <end position="130"/>
    </location>
</feature>
<accession>A0ABN7RP88</accession>
<dbReference type="Proteomes" id="UP001158576">
    <property type="component" value="Chromosome PAR"/>
</dbReference>
<feature type="compositionally biased region" description="Acidic residues" evidence="1">
    <location>
        <begin position="96"/>
        <end position="117"/>
    </location>
</feature>
<gene>
    <name evidence="2" type="ORF">OKIOD_LOCUS1165</name>
</gene>
<name>A0ABN7RP88_OIKDI</name>
<dbReference type="EMBL" id="OU015568">
    <property type="protein sequence ID" value="CAG5080477.1"/>
    <property type="molecule type" value="Genomic_DNA"/>
</dbReference>
<sequence>MIQVVENVLSYSQGKVADLKNLQLRKEQLNALFLQAVAFLTIIAQYLRDYVEKYEIAEKVLQPIDKHFALARSIDGKQVELEVRFTIKDEMKESEKIEDESETEDESEITENPEITEEISRSASPEPQID</sequence>
<feature type="region of interest" description="Disordered" evidence="1">
    <location>
        <begin position="92"/>
        <end position="130"/>
    </location>
</feature>
<evidence type="ECO:0000256" key="1">
    <source>
        <dbReference type="SAM" id="MobiDB-lite"/>
    </source>
</evidence>
<keyword evidence="3" id="KW-1185">Reference proteome</keyword>